<gene>
    <name evidence="1" type="ORF">SDC9_205358</name>
</gene>
<sequence>MTALRVAQAFTQMAKWKPTADAGIGQFRDLVWDFTNHKVLLPPYGTWAYCFIYTVCWSGGDAVSERRSNHGTGIAAGGTELAADQYIQAQSGGNGLEGYGGFCWRIA</sequence>
<name>A0A645JB37_9ZZZZ</name>
<reference evidence="1" key="1">
    <citation type="submission" date="2019-08" db="EMBL/GenBank/DDBJ databases">
        <authorList>
            <person name="Kucharzyk K."/>
            <person name="Murdoch R.W."/>
            <person name="Higgins S."/>
            <person name="Loffler F."/>
        </authorList>
    </citation>
    <scope>NUCLEOTIDE SEQUENCE</scope>
</reference>
<organism evidence="1">
    <name type="scientific">bioreactor metagenome</name>
    <dbReference type="NCBI Taxonomy" id="1076179"/>
    <lineage>
        <taxon>unclassified sequences</taxon>
        <taxon>metagenomes</taxon>
        <taxon>ecological metagenomes</taxon>
    </lineage>
</organism>
<evidence type="ECO:0000313" key="1">
    <source>
        <dbReference type="EMBL" id="MPN57664.1"/>
    </source>
</evidence>
<comment type="caution">
    <text evidence="1">The sequence shown here is derived from an EMBL/GenBank/DDBJ whole genome shotgun (WGS) entry which is preliminary data.</text>
</comment>
<protein>
    <submittedName>
        <fullName evidence="1">Uncharacterized protein</fullName>
    </submittedName>
</protein>
<accession>A0A645JB37</accession>
<proteinExistence type="predicted"/>
<dbReference type="AlphaFoldDB" id="A0A645JB37"/>
<dbReference type="EMBL" id="VSSQ01129482">
    <property type="protein sequence ID" value="MPN57664.1"/>
    <property type="molecule type" value="Genomic_DNA"/>
</dbReference>